<dbReference type="InterPro" id="IPR036108">
    <property type="entry name" value="4pyrrol_syn_uPrphyn_synt_sf"/>
</dbReference>
<evidence type="ECO:0000256" key="7">
    <source>
        <dbReference type="ARBA" id="ARBA00040167"/>
    </source>
</evidence>
<protein>
    <recommendedName>
        <fullName evidence="7 9">Uroporphyrinogen-III synthase</fullName>
        <ecNumber evidence="3 9">4.2.1.75</ecNumber>
    </recommendedName>
</protein>
<dbReference type="GO" id="GO:0004852">
    <property type="term" value="F:uroporphyrinogen-III synthase activity"/>
    <property type="evidence" value="ECO:0007669"/>
    <property type="project" value="UniProtKB-UniRule"/>
</dbReference>
<dbReference type="CDD" id="cd06578">
    <property type="entry name" value="HemD"/>
    <property type="match status" value="1"/>
</dbReference>
<dbReference type="GO" id="GO:0006780">
    <property type="term" value="P:uroporphyrinogen III biosynthetic process"/>
    <property type="evidence" value="ECO:0007669"/>
    <property type="project" value="UniProtKB-UniRule"/>
</dbReference>
<evidence type="ECO:0000256" key="5">
    <source>
        <dbReference type="ARBA" id="ARBA00023244"/>
    </source>
</evidence>
<dbReference type="Gene3D" id="3.40.50.10090">
    <property type="match status" value="2"/>
</dbReference>
<proteinExistence type="inferred from homology"/>
<evidence type="ECO:0000256" key="3">
    <source>
        <dbReference type="ARBA" id="ARBA00013109"/>
    </source>
</evidence>
<dbReference type="EMBL" id="JAKUDL010000006">
    <property type="protein sequence ID" value="MCH4295950.1"/>
    <property type="molecule type" value="Genomic_DNA"/>
</dbReference>
<evidence type="ECO:0000256" key="8">
    <source>
        <dbReference type="ARBA" id="ARBA00048617"/>
    </source>
</evidence>
<dbReference type="Proteomes" id="UP001297581">
    <property type="component" value="Unassembled WGS sequence"/>
</dbReference>
<dbReference type="GO" id="GO:0006782">
    <property type="term" value="P:protoporphyrinogen IX biosynthetic process"/>
    <property type="evidence" value="ECO:0007669"/>
    <property type="project" value="UniProtKB-UniRule"/>
</dbReference>
<comment type="catalytic activity">
    <reaction evidence="8 9">
        <text>hydroxymethylbilane = uroporphyrinogen III + H2O</text>
        <dbReference type="Rhea" id="RHEA:18965"/>
        <dbReference type="ChEBI" id="CHEBI:15377"/>
        <dbReference type="ChEBI" id="CHEBI:57308"/>
        <dbReference type="ChEBI" id="CHEBI:57845"/>
        <dbReference type="EC" id="4.2.1.75"/>
    </reaction>
</comment>
<evidence type="ECO:0000256" key="6">
    <source>
        <dbReference type="ARBA" id="ARBA00037589"/>
    </source>
</evidence>
<dbReference type="PANTHER" id="PTHR38042:SF1">
    <property type="entry name" value="UROPORPHYRINOGEN-III SYNTHASE, CHLOROPLASTIC"/>
    <property type="match status" value="1"/>
</dbReference>
<dbReference type="EC" id="4.2.1.75" evidence="3 9"/>
<evidence type="ECO:0000256" key="2">
    <source>
        <dbReference type="ARBA" id="ARBA00008133"/>
    </source>
</evidence>
<dbReference type="AlphaFoldDB" id="A0AAJ1BJI8"/>
<dbReference type="RefSeq" id="WP_240592052.1">
    <property type="nucleotide sequence ID" value="NZ_JAKUDL010000006.1"/>
</dbReference>
<organism evidence="11 12">
    <name type="scientific">Shewanella zhuhaiensis</name>
    <dbReference type="NCBI Taxonomy" id="2919576"/>
    <lineage>
        <taxon>Bacteria</taxon>
        <taxon>Pseudomonadati</taxon>
        <taxon>Pseudomonadota</taxon>
        <taxon>Gammaproteobacteria</taxon>
        <taxon>Alteromonadales</taxon>
        <taxon>Shewanellaceae</taxon>
        <taxon>Shewanella</taxon>
    </lineage>
</organism>
<dbReference type="SUPFAM" id="SSF69618">
    <property type="entry name" value="HemD-like"/>
    <property type="match status" value="1"/>
</dbReference>
<gene>
    <name evidence="11" type="ORF">MJ923_16710</name>
</gene>
<keyword evidence="4 9" id="KW-0456">Lyase</keyword>
<evidence type="ECO:0000256" key="9">
    <source>
        <dbReference type="RuleBase" id="RU366031"/>
    </source>
</evidence>
<feature type="domain" description="Tetrapyrrole biosynthesis uroporphyrinogen III synthase" evidence="10">
    <location>
        <begin position="15"/>
        <end position="225"/>
    </location>
</feature>
<dbReference type="PANTHER" id="PTHR38042">
    <property type="entry name" value="UROPORPHYRINOGEN-III SYNTHASE, CHLOROPLASTIC"/>
    <property type="match status" value="1"/>
</dbReference>
<name>A0AAJ1BJI8_9GAMM</name>
<comment type="similarity">
    <text evidence="2 9">Belongs to the uroporphyrinogen-III synthase family.</text>
</comment>
<evidence type="ECO:0000259" key="10">
    <source>
        <dbReference type="Pfam" id="PF02602"/>
    </source>
</evidence>
<reference evidence="11 12" key="1">
    <citation type="submission" date="2022-02" db="EMBL/GenBank/DDBJ databases">
        <title>The genome sequence of Shewanella sp. 3B26.</title>
        <authorList>
            <person name="Du J."/>
        </authorList>
    </citation>
    <scope>NUCLEOTIDE SEQUENCE [LARGE SCALE GENOMIC DNA]</scope>
    <source>
        <strain evidence="11 12">3B26</strain>
    </source>
</reference>
<dbReference type="InterPro" id="IPR039793">
    <property type="entry name" value="UROS/Hem4"/>
</dbReference>
<evidence type="ECO:0000256" key="1">
    <source>
        <dbReference type="ARBA" id="ARBA00004772"/>
    </source>
</evidence>
<comment type="function">
    <text evidence="6 9">Catalyzes cyclization of the linear tetrapyrrole, hydroxymethylbilane, to the macrocyclic uroporphyrinogen III.</text>
</comment>
<sequence length="239" mass="25212">MKLLLTRPEGKNGAMTAALSARGIPFTVQPLLAVQPLGVTNEQLAALAGVEMMIFISTSAVSYGAKALNGTWPDAHYYAVGDATAEALLDYGIHAERAPADSQATEGLLTLPSLANVSGKRIVIVRGRGGREAMAEGLRERGAEVSYLEVYQRACPSLDGSALSQHWQDFGVDTIVVTSGEVLENLINLVPKDSFAWLSGCHIIVPSARVEDRARELGLVRVTNAGAANQAAVLDALGM</sequence>
<keyword evidence="12" id="KW-1185">Reference proteome</keyword>
<evidence type="ECO:0000313" key="12">
    <source>
        <dbReference type="Proteomes" id="UP001297581"/>
    </source>
</evidence>
<comment type="pathway">
    <text evidence="1 9">Porphyrin-containing compound metabolism; protoporphyrin-IX biosynthesis; coproporphyrinogen-III from 5-aminolevulinate: step 3/4.</text>
</comment>
<accession>A0AAJ1BJI8</accession>
<evidence type="ECO:0000313" key="11">
    <source>
        <dbReference type="EMBL" id="MCH4295950.1"/>
    </source>
</evidence>
<dbReference type="InterPro" id="IPR003754">
    <property type="entry name" value="4pyrrol_synth_uPrphyn_synth"/>
</dbReference>
<keyword evidence="5 9" id="KW-0627">Porphyrin biosynthesis</keyword>
<comment type="caution">
    <text evidence="11">The sequence shown here is derived from an EMBL/GenBank/DDBJ whole genome shotgun (WGS) entry which is preliminary data.</text>
</comment>
<dbReference type="Pfam" id="PF02602">
    <property type="entry name" value="HEM4"/>
    <property type="match status" value="1"/>
</dbReference>
<evidence type="ECO:0000256" key="4">
    <source>
        <dbReference type="ARBA" id="ARBA00023239"/>
    </source>
</evidence>